<feature type="transmembrane region" description="Helical" evidence="1">
    <location>
        <begin position="67"/>
        <end position="92"/>
    </location>
</feature>
<name>A0ABU9VRP2_9CLOT</name>
<gene>
    <name evidence="2" type="ORF">AAIG11_05045</name>
</gene>
<evidence type="ECO:0000313" key="2">
    <source>
        <dbReference type="EMBL" id="MEN1759832.1"/>
    </source>
</evidence>
<evidence type="ECO:0000256" key="1">
    <source>
        <dbReference type="SAM" id="Phobius"/>
    </source>
</evidence>
<keyword evidence="1" id="KW-0812">Transmembrane</keyword>
<keyword evidence="3" id="KW-1185">Reference proteome</keyword>
<dbReference type="RefSeq" id="WP_343185159.1">
    <property type="nucleotide sequence ID" value="NZ_JBCITM010000003.1"/>
</dbReference>
<evidence type="ECO:0000313" key="3">
    <source>
        <dbReference type="Proteomes" id="UP001407405"/>
    </source>
</evidence>
<keyword evidence="1" id="KW-1133">Transmembrane helix</keyword>
<comment type="caution">
    <text evidence="2">The sequence shown here is derived from an EMBL/GenBank/DDBJ whole genome shotgun (WGS) entry which is preliminary data.</text>
</comment>
<feature type="transmembrane region" description="Helical" evidence="1">
    <location>
        <begin position="6"/>
        <end position="26"/>
    </location>
</feature>
<accession>A0ABU9VRP2</accession>
<dbReference type="Proteomes" id="UP001407405">
    <property type="component" value="Unassembled WGS sequence"/>
</dbReference>
<dbReference type="EMBL" id="JBCITM010000003">
    <property type="protein sequence ID" value="MEN1759832.1"/>
    <property type="molecule type" value="Genomic_DNA"/>
</dbReference>
<feature type="transmembrane region" description="Helical" evidence="1">
    <location>
        <begin position="38"/>
        <end position="61"/>
    </location>
</feature>
<dbReference type="InterPro" id="IPR010718">
    <property type="entry name" value="DUF1294"/>
</dbReference>
<protein>
    <submittedName>
        <fullName evidence="2">DUF1294 domain-containing protein</fullName>
    </submittedName>
</protein>
<reference evidence="2 3" key="1">
    <citation type="submission" date="2024-04" db="EMBL/GenBank/DDBJ databases">
        <title>Genome sequencing and metabolic network reconstruction of aminoacids and betaine degradation by Anoxynatronum sibiricum.</title>
        <authorList>
            <person name="Detkova E.N."/>
            <person name="Boltjanskaja Y.V."/>
            <person name="Mardanov A.V."/>
            <person name="Kevbrin V."/>
        </authorList>
    </citation>
    <scope>NUCLEOTIDE SEQUENCE [LARGE SCALE GENOMIC DNA]</scope>
    <source>
        <strain evidence="2 3">Z-7981</strain>
    </source>
</reference>
<dbReference type="Pfam" id="PF06961">
    <property type="entry name" value="DUF1294"/>
    <property type="match status" value="1"/>
</dbReference>
<organism evidence="2 3">
    <name type="scientific">Anoxynatronum sibiricum</name>
    <dbReference type="NCBI Taxonomy" id="210623"/>
    <lineage>
        <taxon>Bacteria</taxon>
        <taxon>Bacillati</taxon>
        <taxon>Bacillota</taxon>
        <taxon>Clostridia</taxon>
        <taxon>Eubacteriales</taxon>
        <taxon>Clostridiaceae</taxon>
        <taxon>Anoxynatronum</taxon>
    </lineage>
</organism>
<sequence>MPLSPANAFYLMMGLLSFLLMGIDKFKSVRNQWRISEITFMALSLLGGAPGVLAGMLVFRHKIRKPLFYLGVPVIYLFHRVLMTPLLLRILIEAGIGW</sequence>
<proteinExistence type="predicted"/>
<keyword evidence="1" id="KW-0472">Membrane</keyword>